<dbReference type="AlphaFoldDB" id="A0A086N8D5"/>
<feature type="chain" id="PRO_5039694812" evidence="1">
    <location>
        <begin position="19"/>
        <end position="86"/>
    </location>
</feature>
<reference evidence="2 3" key="1">
    <citation type="submission" date="2014-05" db="EMBL/GenBank/DDBJ databases">
        <title>Complete genome sequence of the Streptomyces mutabilis TRM45540.</title>
        <authorList>
            <person name="Luo X."/>
            <person name="Zhang L."/>
        </authorList>
    </citation>
    <scope>NUCLEOTIDE SEQUENCE [LARGE SCALE GENOMIC DNA]</scope>
    <source>
        <strain evidence="2 3">TRM45540</strain>
    </source>
</reference>
<evidence type="ECO:0000313" key="2">
    <source>
        <dbReference type="EMBL" id="KFG77403.1"/>
    </source>
</evidence>
<keyword evidence="3" id="KW-1185">Reference proteome</keyword>
<feature type="signal peptide" evidence="1">
    <location>
        <begin position="1"/>
        <end position="18"/>
    </location>
</feature>
<evidence type="ECO:0000256" key="1">
    <source>
        <dbReference type="SAM" id="SignalP"/>
    </source>
</evidence>
<proteinExistence type="predicted"/>
<dbReference type="Proteomes" id="UP000029095">
    <property type="component" value="Unassembled WGS sequence"/>
</dbReference>
<dbReference type="EMBL" id="JNFQ01000001">
    <property type="protein sequence ID" value="KFG77403.1"/>
    <property type="molecule type" value="Genomic_DNA"/>
</dbReference>
<dbReference type="STRING" id="1915400.FM21_15635"/>
<dbReference type="SUPFAM" id="SSF50370">
    <property type="entry name" value="Ricin B-like lectins"/>
    <property type="match status" value="1"/>
</dbReference>
<dbReference type="HOGENOM" id="CLU_2496610_0_0_11"/>
<keyword evidence="1" id="KW-0732">Signal</keyword>
<comment type="caution">
    <text evidence="2">The sequence shown here is derived from an EMBL/GenBank/DDBJ whole genome shotgun (WGS) entry which is preliminary data.</text>
</comment>
<dbReference type="InterPro" id="IPR035992">
    <property type="entry name" value="Ricin_B-like_lectins"/>
</dbReference>
<sequence>MLLALLPMALTLSPSAAAAGRAAADQRADKTWVLRTAADPTMVASVFSGSTTDGSTVILFPFRGDAHQKWEMIREAGGWFQAPGHE</sequence>
<evidence type="ECO:0000313" key="3">
    <source>
        <dbReference type="Proteomes" id="UP000029095"/>
    </source>
</evidence>
<organism evidence="2 3">
    <name type="scientific">Streptomyces mutabilis</name>
    <dbReference type="NCBI Taxonomy" id="67332"/>
    <lineage>
        <taxon>Bacteria</taxon>
        <taxon>Bacillati</taxon>
        <taxon>Actinomycetota</taxon>
        <taxon>Actinomycetes</taxon>
        <taxon>Kitasatosporales</taxon>
        <taxon>Streptomycetaceae</taxon>
        <taxon>Streptomyces</taxon>
    </lineage>
</organism>
<protein>
    <submittedName>
        <fullName evidence="2">Uncharacterized protein</fullName>
    </submittedName>
</protein>
<dbReference type="Gene3D" id="2.80.10.50">
    <property type="match status" value="1"/>
</dbReference>
<name>A0A086N8D5_9ACTN</name>
<accession>A0A086N8D5</accession>
<dbReference type="RefSeq" id="WP_043376651.1">
    <property type="nucleotide sequence ID" value="NZ_KN039946.1"/>
</dbReference>
<gene>
    <name evidence="2" type="ORF">FM21_15635</name>
</gene>